<protein>
    <recommendedName>
        <fullName evidence="2">DUF7344 domain-containing protein</fullName>
    </recommendedName>
</protein>
<reference evidence="3 4" key="1">
    <citation type="journal article" date="2019" name="Int. J. Syst. Evol. Microbiol.">
        <title>The Global Catalogue of Microorganisms (GCM) 10K type strain sequencing project: providing services to taxonomists for standard genome sequencing and annotation.</title>
        <authorList>
            <consortium name="The Broad Institute Genomics Platform"/>
            <consortium name="The Broad Institute Genome Sequencing Center for Infectious Disease"/>
            <person name="Wu L."/>
            <person name="Ma J."/>
        </authorList>
    </citation>
    <scope>NUCLEOTIDE SEQUENCE [LARGE SCALE GENOMIC DNA]</scope>
    <source>
        <strain evidence="3 4">CGMCC 1.12230</strain>
    </source>
</reference>
<dbReference type="Gene3D" id="1.10.10.10">
    <property type="entry name" value="Winged helix-like DNA-binding domain superfamily/Winged helix DNA-binding domain"/>
    <property type="match status" value="1"/>
</dbReference>
<organism evidence="3 4">
    <name type="scientific">Haloarchaeobius amylolyticus</name>
    <dbReference type="NCBI Taxonomy" id="1198296"/>
    <lineage>
        <taxon>Archaea</taxon>
        <taxon>Methanobacteriati</taxon>
        <taxon>Methanobacteriota</taxon>
        <taxon>Stenosarchaea group</taxon>
        <taxon>Halobacteria</taxon>
        <taxon>Halobacteriales</taxon>
        <taxon>Halorubellaceae</taxon>
        <taxon>Haloarchaeobius</taxon>
    </lineage>
</organism>
<dbReference type="EMBL" id="JBHUDI010000004">
    <property type="protein sequence ID" value="MFD1563454.1"/>
    <property type="molecule type" value="Genomic_DNA"/>
</dbReference>
<evidence type="ECO:0000259" key="2">
    <source>
        <dbReference type="Pfam" id="PF24035"/>
    </source>
</evidence>
<gene>
    <name evidence="3" type="ORF">ACFR99_07825</name>
</gene>
<dbReference type="InterPro" id="IPR055768">
    <property type="entry name" value="DUF7344"/>
</dbReference>
<proteinExistence type="predicted"/>
<evidence type="ECO:0000313" key="4">
    <source>
        <dbReference type="Proteomes" id="UP001597076"/>
    </source>
</evidence>
<feature type="domain" description="DUF7344" evidence="2">
    <location>
        <begin position="40"/>
        <end position="117"/>
    </location>
</feature>
<dbReference type="AlphaFoldDB" id="A0ABD6BFG6"/>
<dbReference type="InterPro" id="IPR036388">
    <property type="entry name" value="WH-like_DNA-bd_sf"/>
</dbReference>
<name>A0ABD6BFG6_9EURY</name>
<sequence>MADRHPGSNGRDRDVAVGDDTNATSSGGNGGISDPDEWLQLLSDRRRRYLLYCLRDDDVRKQGTLARRVAARLAHTSPEEVPERRSETVEASLVHVDIPMLADAGVVSYDRRTGTIRFDDLPDGLEHLLDACATLDESRGSGDLPGTSARDR</sequence>
<dbReference type="Proteomes" id="UP001597076">
    <property type="component" value="Unassembled WGS sequence"/>
</dbReference>
<dbReference type="RefSeq" id="WP_390286037.1">
    <property type="nucleotide sequence ID" value="NZ_JBHUDI010000004.1"/>
</dbReference>
<evidence type="ECO:0000256" key="1">
    <source>
        <dbReference type="SAM" id="MobiDB-lite"/>
    </source>
</evidence>
<feature type="compositionally biased region" description="Basic and acidic residues" evidence="1">
    <location>
        <begin position="1"/>
        <end position="16"/>
    </location>
</feature>
<comment type="caution">
    <text evidence="3">The sequence shown here is derived from an EMBL/GenBank/DDBJ whole genome shotgun (WGS) entry which is preliminary data.</text>
</comment>
<evidence type="ECO:0000313" key="3">
    <source>
        <dbReference type="EMBL" id="MFD1563454.1"/>
    </source>
</evidence>
<keyword evidence="4" id="KW-1185">Reference proteome</keyword>
<accession>A0ABD6BFG6</accession>
<dbReference type="Pfam" id="PF24035">
    <property type="entry name" value="DUF7344"/>
    <property type="match status" value="1"/>
</dbReference>
<feature type="region of interest" description="Disordered" evidence="1">
    <location>
        <begin position="1"/>
        <end position="36"/>
    </location>
</feature>